<dbReference type="Pfam" id="PF00652">
    <property type="entry name" value="Ricin_B_lectin"/>
    <property type="match status" value="1"/>
</dbReference>
<comment type="caution">
    <text evidence="3">The sequence shown here is derived from an EMBL/GenBank/DDBJ whole genome shotgun (WGS) entry which is preliminary data.</text>
</comment>
<feature type="domain" description="Ricin B lectin" evidence="2">
    <location>
        <begin position="32"/>
        <end position="139"/>
    </location>
</feature>
<evidence type="ECO:0000313" key="3">
    <source>
        <dbReference type="EMBL" id="KAF9447226.1"/>
    </source>
</evidence>
<keyword evidence="1" id="KW-0732">Signal</keyword>
<keyword evidence="4" id="KW-1185">Reference proteome</keyword>
<sequence length="139" mass="15274">MKFFAQASIVTLVISQVALGAFTEIRKTLPGGPKCNPGIGPKCLDVRGAQLQNGTPVQIFDCNRSNAQDWEFRNHGTTSIRLRNTSFCLDAGSHPANGVKMKIWQCFNNLPAQTWRFTPDSHVVLQNTALCLDLTNGDI</sequence>
<dbReference type="PROSITE" id="PS50231">
    <property type="entry name" value="RICIN_B_LECTIN"/>
    <property type="match status" value="1"/>
</dbReference>
<name>A0A9P5XDD7_9AGAR</name>
<accession>A0A9P5XDD7</accession>
<dbReference type="InterPro" id="IPR000772">
    <property type="entry name" value="Ricin_B_lectin"/>
</dbReference>
<organism evidence="3 4">
    <name type="scientific">Macrolepiota fuliginosa MF-IS2</name>
    <dbReference type="NCBI Taxonomy" id="1400762"/>
    <lineage>
        <taxon>Eukaryota</taxon>
        <taxon>Fungi</taxon>
        <taxon>Dikarya</taxon>
        <taxon>Basidiomycota</taxon>
        <taxon>Agaricomycotina</taxon>
        <taxon>Agaricomycetes</taxon>
        <taxon>Agaricomycetidae</taxon>
        <taxon>Agaricales</taxon>
        <taxon>Agaricineae</taxon>
        <taxon>Agaricaceae</taxon>
        <taxon>Macrolepiota</taxon>
    </lineage>
</organism>
<dbReference type="SMART" id="SM00458">
    <property type="entry name" value="RICIN"/>
    <property type="match status" value="1"/>
</dbReference>
<reference evidence="3" key="1">
    <citation type="submission" date="2020-11" db="EMBL/GenBank/DDBJ databases">
        <authorList>
            <consortium name="DOE Joint Genome Institute"/>
            <person name="Ahrendt S."/>
            <person name="Riley R."/>
            <person name="Andreopoulos W."/>
            <person name="Labutti K."/>
            <person name="Pangilinan J."/>
            <person name="Ruiz-Duenas F.J."/>
            <person name="Barrasa J.M."/>
            <person name="Sanchez-Garcia M."/>
            <person name="Camarero S."/>
            <person name="Miyauchi S."/>
            <person name="Serrano A."/>
            <person name="Linde D."/>
            <person name="Babiker R."/>
            <person name="Drula E."/>
            <person name="Ayuso-Fernandez I."/>
            <person name="Pacheco R."/>
            <person name="Padilla G."/>
            <person name="Ferreira P."/>
            <person name="Barriuso J."/>
            <person name="Kellner H."/>
            <person name="Castanera R."/>
            <person name="Alfaro M."/>
            <person name="Ramirez L."/>
            <person name="Pisabarro A.G."/>
            <person name="Kuo A."/>
            <person name="Tritt A."/>
            <person name="Lipzen A."/>
            <person name="He G."/>
            <person name="Yan M."/>
            <person name="Ng V."/>
            <person name="Cullen D."/>
            <person name="Martin F."/>
            <person name="Rosso M.-N."/>
            <person name="Henrissat B."/>
            <person name="Hibbett D."/>
            <person name="Martinez A.T."/>
            <person name="Grigoriev I.V."/>
        </authorList>
    </citation>
    <scope>NUCLEOTIDE SEQUENCE</scope>
    <source>
        <strain evidence="3">MF-IS2</strain>
    </source>
</reference>
<feature type="signal peptide" evidence="1">
    <location>
        <begin position="1"/>
        <end position="20"/>
    </location>
</feature>
<dbReference type="EMBL" id="MU151209">
    <property type="protein sequence ID" value="KAF9447226.1"/>
    <property type="molecule type" value="Genomic_DNA"/>
</dbReference>
<feature type="chain" id="PRO_5040429680" evidence="1">
    <location>
        <begin position="21"/>
        <end position="139"/>
    </location>
</feature>
<protein>
    <submittedName>
        <fullName evidence="3">Carbohydrate-binding module family 13 protein</fullName>
    </submittedName>
</protein>
<evidence type="ECO:0000313" key="4">
    <source>
        <dbReference type="Proteomes" id="UP000807342"/>
    </source>
</evidence>
<dbReference type="Proteomes" id="UP000807342">
    <property type="component" value="Unassembled WGS sequence"/>
</dbReference>
<proteinExistence type="predicted"/>
<dbReference type="CDD" id="cd00161">
    <property type="entry name" value="beta-trefoil_Ricin-like"/>
    <property type="match status" value="1"/>
</dbReference>
<dbReference type="AlphaFoldDB" id="A0A9P5XDD7"/>
<gene>
    <name evidence="3" type="ORF">P691DRAFT_131088</name>
</gene>
<dbReference type="SUPFAM" id="SSF50370">
    <property type="entry name" value="Ricin B-like lectins"/>
    <property type="match status" value="1"/>
</dbReference>
<dbReference type="Gene3D" id="2.80.10.50">
    <property type="match status" value="1"/>
</dbReference>
<dbReference type="OrthoDB" id="6770063at2759"/>
<dbReference type="InterPro" id="IPR035992">
    <property type="entry name" value="Ricin_B-like_lectins"/>
</dbReference>
<evidence type="ECO:0000256" key="1">
    <source>
        <dbReference type="SAM" id="SignalP"/>
    </source>
</evidence>
<evidence type="ECO:0000259" key="2">
    <source>
        <dbReference type="SMART" id="SM00458"/>
    </source>
</evidence>